<organism evidence="1 2">
    <name type="scientific">Colletotrichum salicis</name>
    <dbReference type="NCBI Taxonomy" id="1209931"/>
    <lineage>
        <taxon>Eukaryota</taxon>
        <taxon>Fungi</taxon>
        <taxon>Dikarya</taxon>
        <taxon>Ascomycota</taxon>
        <taxon>Pezizomycotina</taxon>
        <taxon>Sordariomycetes</taxon>
        <taxon>Hypocreomycetidae</taxon>
        <taxon>Glomerellales</taxon>
        <taxon>Glomerellaceae</taxon>
        <taxon>Colletotrichum</taxon>
        <taxon>Colletotrichum acutatum species complex</taxon>
    </lineage>
</organism>
<evidence type="ECO:0000313" key="1">
    <source>
        <dbReference type="EMBL" id="KXH66931.1"/>
    </source>
</evidence>
<dbReference type="EMBL" id="JFFI01000572">
    <property type="protein sequence ID" value="KXH66931.1"/>
    <property type="molecule type" value="Genomic_DNA"/>
</dbReference>
<sequence length="241" mass="26739">MEASTDESRKQNDFNYMKFWGTPDEGSWVELLEADSSSFEDTHSLLIRDTSSQQLGYHQHTLRIRILRHLSGHAGEVIGQQESQHGSSAGTGSQLAVPRQIKREGLSHGVMDDVVSCTTVRSASSQSWFKHIGHRRMVLPRKGLHEGQLFLMPLLSSHVFLLRRCARLRAGRSPLRVPVEGGRILFDVSEKNKLFRLGHFGGAASELMRGFGGRPARLGASLATALFEEHGSIPVTDRCQA</sequence>
<keyword evidence="2" id="KW-1185">Reference proteome</keyword>
<name>A0A135V2S9_9PEZI</name>
<protein>
    <submittedName>
        <fullName evidence="1">Uncharacterized protein</fullName>
    </submittedName>
</protein>
<dbReference type="Proteomes" id="UP000070121">
    <property type="component" value="Unassembled WGS sequence"/>
</dbReference>
<reference evidence="1 2" key="1">
    <citation type="submission" date="2014-02" db="EMBL/GenBank/DDBJ databases">
        <title>The genome sequence of Colletotrichum salicis CBS 607.94.</title>
        <authorList>
            <person name="Baroncelli R."/>
            <person name="Thon M.R."/>
        </authorList>
    </citation>
    <scope>NUCLEOTIDE SEQUENCE [LARGE SCALE GENOMIC DNA]</scope>
    <source>
        <strain evidence="1 2">CBS 607.94</strain>
    </source>
</reference>
<gene>
    <name evidence="1" type="ORF">CSAL01_02302</name>
</gene>
<evidence type="ECO:0000313" key="2">
    <source>
        <dbReference type="Proteomes" id="UP000070121"/>
    </source>
</evidence>
<dbReference type="AlphaFoldDB" id="A0A135V2S9"/>
<comment type="caution">
    <text evidence="1">The sequence shown here is derived from an EMBL/GenBank/DDBJ whole genome shotgun (WGS) entry which is preliminary data.</text>
</comment>
<proteinExistence type="predicted"/>
<accession>A0A135V2S9</accession>